<dbReference type="RefSeq" id="WP_145293345.1">
    <property type="nucleotide sequence ID" value="NZ_CP036319.1"/>
</dbReference>
<protein>
    <submittedName>
        <fullName evidence="3">Uncharacterized protein</fullName>
    </submittedName>
</protein>
<evidence type="ECO:0000256" key="2">
    <source>
        <dbReference type="SAM" id="SignalP"/>
    </source>
</evidence>
<comment type="caution">
    <text evidence="3">The sequence shown here is derived from an EMBL/GenBank/DDBJ whole genome shotgun (WGS) entry which is preliminary data.</text>
</comment>
<feature type="region of interest" description="Disordered" evidence="1">
    <location>
        <begin position="30"/>
        <end position="71"/>
    </location>
</feature>
<accession>A0A5C5Y9I0</accession>
<reference evidence="3 4" key="1">
    <citation type="submission" date="2019-02" db="EMBL/GenBank/DDBJ databases">
        <title>Deep-cultivation of Planctomycetes and their phenomic and genomic characterization uncovers novel biology.</title>
        <authorList>
            <person name="Wiegand S."/>
            <person name="Jogler M."/>
            <person name="Boedeker C."/>
            <person name="Pinto D."/>
            <person name="Vollmers J."/>
            <person name="Rivas-Marin E."/>
            <person name="Kohn T."/>
            <person name="Peeters S.H."/>
            <person name="Heuer A."/>
            <person name="Rast P."/>
            <person name="Oberbeckmann S."/>
            <person name="Bunk B."/>
            <person name="Jeske O."/>
            <person name="Meyerdierks A."/>
            <person name="Storesund J.E."/>
            <person name="Kallscheuer N."/>
            <person name="Luecker S."/>
            <person name="Lage O.M."/>
            <person name="Pohl T."/>
            <person name="Merkel B.J."/>
            <person name="Hornburger P."/>
            <person name="Mueller R.-W."/>
            <person name="Bruemmer F."/>
            <person name="Labrenz M."/>
            <person name="Spormann A.M."/>
            <person name="Op Den Camp H."/>
            <person name="Overmann J."/>
            <person name="Amann R."/>
            <person name="Jetten M.S.M."/>
            <person name="Mascher T."/>
            <person name="Medema M.H."/>
            <person name="Devos D.P."/>
            <person name="Kaster A.-K."/>
            <person name="Ovreas L."/>
            <person name="Rohde M."/>
            <person name="Galperin M.Y."/>
            <person name="Jogler C."/>
        </authorList>
    </citation>
    <scope>NUCLEOTIDE SEQUENCE [LARGE SCALE GENOMIC DNA]</scope>
    <source>
        <strain evidence="3 4">Pan14r</strain>
    </source>
</reference>
<evidence type="ECO:0000313" key="4">
    <source>
        <dbReference type="Proteomes" id="UP000317238"/>
    </source>
</evidence>
<proteinExistence type="predicted"/>
<dbReference type="Proteomes" id="UP000317238">
    <property type="component" value="Unassembled WGS sequence"/>
</dbReference>
<organism evidence="3 4">
    <name type="scientific">Crateriforma conspicua</name>
    <dbReference type="NCBI Taxonomy" id="2527996"/>
    <lineage>
        <taxon>Bacteria</taxon>
        <taxon>Pseudomonadati</taxon>
        <taxon>Planctomycetota</taxon>
        <taxon>Planctomycetia</taxon>
        <taxon>Planctomycetales</taxon>
        <taxon>Planctomycetaceae</taxon>
        <taxon>Crateriforma</taxon>
    </lineage>
</organism>
<keyword evidence="2" id="KW-0732">Signal</keyword>
<keyword evidence="4" id="KW-1185">Reference proteome</keyword>
<dbReference type="AlphaFoldDB" id="A0A5C5Y9I0"/>
<sequence precursor="true">MFRSWSSVTKLIATLIALGLIAGATIARAQNSAPGTVPKQQTTRNQDAAESAIDEIAHHLTSATPTAGGDA</sequence>
<feature type="chain" id="PRO_5022894542" evidence="2">
    <location>
        <begin position="30"/>
        <end position="71"/>
    </location>
</feature>
<feature type="signal peptide" evidence="2">
    <location>
        <begin position="1"/>
        <end position="29"/>
    </location>
</feature>
<feature type="compositionally biased region" description="Polar residues" evidence="1">
    <location>
        <begin position="30"/>
        <end position="48"/>
    </location>
</feature>
<name>A0A5C5Y9I0_9PLAN</name>
<gene>
    <name evidence="3" type="ORF">Pan14r_46660</name>
</gene>
<evidence type="ECO:0000313" key="3">
    <source>
        <dbReference type="EMBL" id="TWT72346.1"/>
    </source>
</evidence>
<evidence type="ECO:0000256" key="1">
    <source>
        <dbReference type="SAM" id="MobiDB-lite"/>
    </source>
</evidence>
<dbReference type="EMBL" id="SJPL01000001">
    <property type="protein sequence ID" value="TWT72346.1"/>
    <property type="molecule type" value="Genomic_DNA"/>
</dbReference>